<evidence type="ECO:0000259" key="1">
    <source>
        <dbReference type="Pfam" id="PF00535"/>
    </source>
</evidence>
<reference evidence="2 3" key="1">
    <citation type="journal article" date="2019" name="Int. J. Syst. Evol. Microbiol.">
        <title>The Global Catalogue of Microorganisms (GCM) 10K type strain sequencing project: providing services to taxonomists for standard genome sequencing and annotation.</title>
        <authorList>
            <consortium name="The Broad Institute Genomics Platform"/>
            <consortium name="The Broad Institute Genome Sequencing Center for Infectious Disease"/>
            <person name="Wu L."/>
            <person name="Ma J."/>
        </authorList>
    </citation>
    <scope>NUCLEOTIDE SEQUENCE [LARGE SCALE GENOMIC DNA]</scope>
    <source>
        <strain evidence="2 3">JCM 15089</strain>
    </source>
</reference>
<dbReference type="Gene3D" id="3.90.550.10">
    <property type="entry name" value="Spore Coat Polysaccharide Biosynthesis Protein SpsA, Chain A"/>
    <property type="match status" value="1"/>
</dbReference>
<protein>
    <recommendedName>
        <fullName evidence="1">Glycosyltransferase 2-like domain-containing protein</fullName>
    </recommendedName>
</protein>
<proteinExistence type="predicted"/>
<name>A0ABN1ETJ3_9PROT</name>
<evidence type="ECO:0000313" key="2">
    <source>
        <dbReference type="EMBL" id="GAA0574077.1"/>
    </source>
</evidence>
<dbReference type="InterPro" id="IPR029044">
    <property type="entry name" value="Nucleotide-diphossugar_trans"/>
</dbReference>
<dbReference type="InterPro" id="IPR001173">
    <property type="entry name" value="Glyco_trans_2-like"/>
</dbReference>
<gene>
    <name evidence="2" type="ORF">GCM10008942_23470</name>
</gene>
<accession>A0ABN1ETJ3</accession>
<dbReference type="Pfam" id="PF00535">
    <property type="entry name" value="Glycos_transf_2"/>
    <property type="match status" value="1"/>
</dbReference>
<dbReference type="InterPro" id="IPR050834">
    <property type="entry name" value="Glycosyltransf_2"/>
</dbReference>
<dbReference type="SUPFAM" id="SSF53448">
    <property type="entry name" value="Nucleotide-diphospho-sugar transferases"/>
    <property type="match status" value="1"/>
</dbReference>
<feature type="domain" description="Glycosyltransferase 2-like" evidence="1">
    <location>
        <begin position="6"/>
        <end position="133"/>
    </location>
</feature>
<comment type="caution">
    <text evidence="2">The sequence shown here is derived from an EMBL/GenBank/DDBJ whole genome shotgun (WGS) entry which is preliminary data.</text>
</comment>
<dbReference type="RefSeq" id="WP_166935898.1">
    <property type="nucleotide sequence ID" value="NZ_BAAADD010000006.1"/>
</dbReference>
<dbReference type="EMBL" id="BAAADD010000006">
    <property type="protein sequence ID" value="GAA0574077.1"/>
    <property type="molecule type" value="Genomic_DNA"/>
</dbReference>
<dbReference type="Proteomes" id="UP001499951">
    <property type="component" value="Unassembled WGS sequence"/>
</dbReference>
<evidence type="ECO:0000313" key="3">
    <source>
        <dbReference type="Proteomes" id="UP001499951"/>
    </source>
</evidence>
<dbReference type="PANTHER" id="PTHR43685:SF11">
    <property type="entry name" value="GLYCOSYLTRANSFERASE TAGX-RELATED"/>
    <property type="match status" value="1"/>
</dbReference>
<dbReference type="CDD" id="cd00761">
    <property type="entry name" value="Glyco_tranf_GTA_type"/>
    <property type="match status" value="1"/>
</dbReference>
<organism evidence="2 3">
    <name type="scientific">Rhizomicrobium electricum</name>
    <dbReference type="NCBI Taxonomy" id="480070"/>
    <lineage>
        <taxon>Bacteria</taxon>
        <taxon>Pseudomonadati</taxon>
        <taxon>Pseudomonadota</taxon>
        <taxon>Alphaproteobacteria</taxon>
        <taxon>Micropepsales</taxon>
        <taxon>Micropepsaceae</taxon>
        <taxon>Rhizomicrobium</taxon>
    </lineage>
</organism>
<sequence length="308" mass="34738">MTPFFSVVIPVYNRAHLLSDTLKSVLTQTEQDFEVIVVDDGSKDDPEAVVKSFADPRLVFIRQENGGGGKARNIGIDAARGRFVAFLDSDDQFLPHHLAAMRVLLEGTTRTGAYARFIVDRGNGRTIFKPHRAVRDDEDMAMYLLCDRGFIATSVIVVPAELARAIRFNENLPAAEDTDFLIRAALAGTKFKMAETPSLYWRDFYDPNRLSIGRRCASMKDWIESLRGRIPEKAYYGCLGWAYAKYVAMDRPWAAFRLWLAAVVRGCYRPSVAMIVFLQIFLGDKGYRHLADTAIGWLGPLWNRKAKA</sequence>
<keyword evidence="3" id="KW-1185">Reference proteome</keyword>
<dbReference type="PANTHER" id="PTHR43685">
    <property type="entry name" value="GLYCOSYLTRANSFERASE"/>
    <property type="match status" value="1"/>
</dbReference>